<dbReference type="GO" id="GO:0005975">
    <property type="term" value="P:carbohydrate metabolic process"/>
    <property type="evidence" value="ECO:0007669"/>
    <property type="project" value="UniProtKB-ARBA"/>
</dbReference>
<dbReference type="GO" id="GO:0005737">
    <property type="term" value="C:cytoplasm"/>
    <property type="evidence" value="ECO:0007669"/>
    <property type="project" value="TreeGrafter"/>
</dbReference>
<dbReference type="SUPFAM" id="SSF53300">
    <property type="entry name" value="vWA-like"/>
    <property type="match status" value="1"/>
</dbReference>
<gene>
    <name evidence="3" type="ORF">B5D80_11265</name>
</gene>
<accession>A0A246RQC2</accession>
<dbReference type="OrthoDB" id="9808778at2"/>
<protein>
    <recommendedName>
        <fullName evidence="2">VWFA domain-containing protein</fullName>
    </recommendedName>
</protein>
<dbReference type="PANTHER" id="PTHR47763:SF1">
    <property type="entry name" value="DUF659 DOMAIN-CONTAINING PROTEIN"/>
    <property type="match status" value="1"/>
</dbReference>
<dbReference type="NCBIfam" id="NF012200">
    <property type="entry name" value="choice_anch_D"/>
    <property type="match status" value="1"/>
</dbReference>
<dbReference type="PANTHER" id="PTHR47763">
    <property type="entry name" value="ALPHA-PROTEIN KINASE VWKA"/>
    <property type="match status" value="1"/>
</dbReference>
<dbReference type="CDD" id="cd00198">
    <property type="entry name" value="vWFA"/>
    <property type="match status" value="1"/>
</dbReference>
<dbReference type="InterPro" id="IPR013783">
    <property type="entry name" value="Ig-like_fold"/>
</dbReference>
<dbReference type="SMART" id="SM00327">
    <property type="entry name" value="VWA"/>
    <property type="match status" value="1"/>
</dbReference>
<evidence type="ECO:0000259" key="2">
    <source>
        <dbReference type="PROSITE" id="PS50234"/>
    </source>
</evidence>
<feature type="chain" id="PRO_5013100383" description="VWFA domain-containing protein" evidence="1">
    <location>
        <begin position="32"/>
        <end position="563"/>
    </location>
</feature>
<reference evidence="3 4" key="1">
    <citation type="submission" date="2017-03" db="EMBL/GenBank/DDBJ databases">
        <title>Whole genome sequence of Micromonospora wenchangensis, isolated from mangrove soil.</title>
        <authorList>
            <person name="Yang H."/>
        </authorList>
    </citation>
    <scope>NUCLEOTIDE SEQUENCE [LARGE SCALE GENOMIC DNA]</scope>
    <source>
        <strain evidence="3 4">CCTCC AA 2012002</strain>
    </source>
</reference>
<evidence type="ECO:0000313" key="4">
    <source>
        <dbReference type="Proteomes" id="UP000197174"/>
    </source>
</evidence>
<dbReference type="InterPro" id="IPR036465">
    <property type="entry name" value="vWFA_dom_sf"/>
</dbReference>
<organism evidence="3 4">
    <name type="scientific">Micromonospora wenchangensis</name>
    <dbReference type="NCBI Taxonomy" id="1185415"/>
    <lineage>
        <taxon>Bacteria</taxon>
        <taxon>Bacillati</taxon>
        <taxon>Actinomycetota</taxon>
        <taxon>Actinomycetes</taxon>
        <taxon>Micromonosporales</taxon>
        <taxon>Micromonosporaceae</taxon>
        <taxon>Micromonospora</taxon>
    </lineage>
</organism>
<comment type="caution">
    <text evidence="3">The sequence shown here is derived from an EMBL/GenBank/DDBJ whole genome shotgun (WGS) entry which is preliminary data.</text>
</comment>
<keyword evidence="1" id="KW-0732">Signal</keyword>
<keyword evidence="4" id="KW-1185">Reference proteome</keyword>
<sequence>MAASASRSLRAASAFAVVALLVAGAPPAAYAEFFAAPRPAGGPALRISVGDGVAPLVGEPAGTTLGLTPGGSAVVTRTVTTATIPPRPDVVLLADTTGSMQAALNDVRINAKRIVDDISGVQPDARFAVAEFRDEGDEFVFRLNRDLTAVPSEVQDAVNVWTAAGGGDDPEAGLNALYSVATGAVGLRAESSPIVVIFGDAPSHDPSVGHDLAGTIGALTDRGVRVVAVDVGNPGSYSLDQTGQYTEITRRTGGVLLNAAGPSEVSNAILAGVRAIQSTVAAHVTDCDPQLTASVTPAEQTVDSGGTVDLTVAVAVDPAARNGEYACRLDVSVDGIVQGEPERLTVTVSGAAPDVPVLHSDAATLDLGEAPLGVPSAARTVTLTNTGDYPLTVAAALAEQPLPAVFAVTGSTCAGVLAVARSCTMALTATPRAIGAATSVLSLASATDTGGVAAQSLALSVSGRSPTLQFNPGVGRPGQVVTALGQGFPAGAEVLVGWVDGTGTVTAVADLSGRFAVPMVVFEEGLAGPRAALASVPAVGQVTSGTFLVQSATAQPGPFTRRR</sequence>
<feature type="domain" description="VWFA" evidence="2">
    <location>
        <begin position="89"/>
        <end position="280"/>
    </location>
</feature>
<dbReference type="GO" id="GO:0004674">
    <property type="term" value="F:protein serine/threonine kinase activity"/>
    <property type="evidence" value="ECO:0007669"/>
    <property type="project" value="TreeGrafter"/>
</dbReference>
<dbReference type="AlphaFoldDB" id="A0A246RQC2"/>
<dbReference type="EMBL" id="MZMV01000014">
    <property type="protein sequence ID" value="OWV08917.1"/>
    <property type="molecule type" value="Genomic_DNA"/>
</dbReference>
<evidence type="ECO:0000313" key="3">
    <source>
        <dbReference type="EMBL" id="OWV08917.1"/>
    </source>
</evidence>
<evidence type="ECO:0000256" key="1">
    <source>
        <dbReference type="SAM" id="SignalP"/>
    </source>
</evidence>
<dbReference type="InterPro" id="IPR052969">
    <property type="entry name" value="Thr-specific_kinase-like"/>
</dbReference>
<dbReference type="RefSeq" id="WP_088643762.1">
    <property type="nucleotide sequence ID" value="NZ_MZMV01000014.1"/>
</dbReference>
<proteinExistence type="predicted"/>
<dbReference type="PROSITE" id="PS50234">
    <property type="entry name" value="VWFA"/>
    <property type="match status" value="1"/>
</dbReference>
<dbReference type="Proteomes" id="UP000197174">
    <property type="component" value="Unassembled WGS sequence"/>
</dbReference>
<dbReference type="Pfam" id="PF00092">
    <property type="entry name" value="VWA"/>
    <property type="match status" value="1"/>
</dbReference>
<dbReference type="InterPro" id="IPR002035">
    <property type="entry name" value="VWF_A"/>
</dbReference>
<feature type="signal peptide" evidence="1">
    <location>
        <begin position="1"/>
        <end position="31"/>
    </location>
</feature>
<name>A0A246RQC2_9ACTN</name>
<dbReference type="Gene3D" id="3.40.50.410">
    <property type="entry name" value="von Willebrand factor, type A domain"/>
    <property type="match status" value="1"/>
</dbReference>
<dbReference type="Gene3D" id="2.60.40.10">
    <property type="entry name" value="Immunoglobulins"/>
    <property type="match status" value="1"/>
</dbReference>